<comment type="cofactor">
    <cofactor evidence="1">
        <name>pyridoxal 5'-phosphate</name>
        <dbReference type="ChEBI" id="CHEBI:597326"/>
    </cofactor>
</comment>
<dbReference type="Pfam" id="PF00202">
    <property type="entry name" value="Aminotran_3"/>
    <property type="match status" value="1"/>
</dbReference>
<evidence type="ECO:0000256" key="2">
    <source>
        <dbReference type="ARBA" id="ARBA00008954"/>
    </source>
</evidence>
<keyword evidence="4" id="KW-0808">Transferase</keyword>
<gene>
    <name evidence="7" type="ORF">BHK69_00045</name>
</gene>
<dbReference type="STRING" id="1526658.BHK69_00045"/>
<evidence type="ECO:0008006" key="9">
    <source>
        <dbReference type="Google" id="ProtNLM"/>
    </source>
</evidence>
<reference evidence="7 8" key="1">
    <citation type="journal article" date="2015" name="Antonie Van Leeuwenhoek">
        <title>Bosea vaviloviae sp. nov., a new species of slow-growing rhizobia isolated from nodules of the relict species Vavilovia formosa (Stev.) Fed.</title>
        <authorList>
            <person name="Safronova V.I."/>
            <person name="Kuznetsova I.G."/>
            <person name="Sazanova A.L."/>
            <person name="Kimeklis A.K."/>
            <person name="Belimov A.A."/>
            <person name="Andronov E.E."/>
            <person name="Pinaev A.G."/>
            <person name="Chizhevskaya E.P."/>
            <person name="Pukhaev A.R."/>
            <person name="Popov K.P."/>
            <person name="Willems A."/>
            <person name="Tikhonovich I.A."/>
        </authorList>
    </citation>
    <scope>NUCLEOTIDE SEQUENCE [LARGE SCALE GENOMIC DNA]</scope>
    <source>
        <strain evidence="7 8">Vaf18</strain>
    </source>
</reference>
<evidence type="ECO:0000256" key="5">
    <source>
        <dbReference type="ARBA" id="ARBA00022898"/>
    </source>
</evidence>
<dbReference type="AlphaFoldDB" id="A0A1D7TVE7"/>
<dbReference type="CDD" id="cd00610">
    <property type="entry name" value="OAT_like"/>
    <property type="match status" value="1"/>
</dbReference>
<evidence type="ECO:0000256" key="3">
    <source>
        <dbReference type="ARBA" id="ARBA00022576"/>
    </source>
</evidence>
<dbReference type="OrthoDB" id="9801834at2"/>
<dbReference type="Gene3D" id="3.40.640.10">
    <property type="entry name" value="Type I PLP-dependent aspartate aminotransferase-like (Major domain)"/>
    <property type="match status" value="1"/>
</dbReference>
<dbReference type="InterPro" id="IPR015421">
    <property type="entry name" value="PyrdxlP-dep_Trfase_major"/>
</dbReference>
<evidence type="ECO:0000313" key="8">
    <source>
        <dbReference type="Proteomes" id="UP000094969"/>
    </source>
</evidence>
<dbReference type="Gene3D" id="3.90.1150.10">
    <property type="entry name" value="Aspartate Aminotransferase, domain 1"/>
    <property type="match status" value="1"/>
</dbReference>
<comment type="similarity">
    <text evidence="2 6">Belongs to the class-III pyridoxal-phosphate-dependent aminotransferase family.</text>
</comment>
<evidence type="ECO:0000256" key="1">
    <source>
        <dbReference type="ARBA" id="ARBA00001933"/>
    </source>
</evidence>
<keyword evidence="8" id="KW-1185">Reference proteome</keyword>
<dbReference type="PANTHER" id="PTHR43094:SF1">
    <property type="entry name" value="AMINOTRANSFERASE CLASS-III"/>
    <property type="match status" value="1"/>
</dbReference>
<dbReference type="GO" id="GO:0008483">
    <property type="term" value="F:transaminase activity"/>
    <property type="evidence" value="ECO:0007669"/>
    <property type="project" value="UniProtKB-KW"/>
</dbReference>
<proteinExistence type="inferred from homology"/>
<accession>A0A1D7TVE7</accession>
<name>A0A1D7TVE7_9HYPH</name>
<sequence>MASTKLNYRNDTLMLGFSDLKRLRSERPLVLTGGRGIKVFDERGRDYIEAVSSFYCVALGYSDEELIEAAIAQMRALPIYPSAIDRTVPAVMELAEKLAALSPMPQTHVTFATTGSEANDHLIKFIWYANGFSGEPRRRKIISRWSSYHGSTIQLTALGGGSDLHRSFAVPTDECLYLSHPNWPGGAEPGESEAAYGDRLAAELRSVIEQAGPDTVAAFFAEPVSVSAGMYVPPAGYFTKMKAVLDTYGILLVADEVVTGFGRTGQFWGTQTLDIKPDCMTSSKALSSAYQPISAILMSGDFYDRLERGSTEKGWFAHGGTYHAHPVAAAVALKTIEIYERRNLVAHVRDVMPAWARGLAALKDHPLVAETRCFGLLGAVQLKQPGDDEKVPASLRIGGLPAQVYQAGLEAGIIVRPLANCLVLSPPLIITIAEIGELFERLTRALDQVLKDMPAG</sequence>
<protein>
    <recommendedName>
        <fullName evidence="9">Aminotransferase</fullName>
    </recommendedName>
</protein>
<organism evidence="7 8">
    <name type="scientific">Bosea vaviloviae</name>
    <dbReference type="NCBI Taxonomy" id="1526658"/>
    <lineage>
        <taxon>Bacteria</taxon>
        <taxon>Pseudomonadati</taxon>
        <taxon>Pseudomonadota</taxon>
        <taxon>Alphaproteobacteria</taxon>
        <taxon>Hyphomicrobiales</taxon>
        <taxon>Boseaceae</taxon>
        <taxon>Bosea</taxon>
    </lineage>
</organism>
<dbReference type="KEGG" id="bvv:BHK69_00045"/>
<dbReference type="InterPro" id="IPR015424">
    <property type="entry name" value="PyrdxlP-dep_Trfase"/>
</dbReference>
<evidence type="ECO:0000256" key="6">
    <source>
        <dbReference type="RuleBase" id="RU003560"/>
    </source>
</evidence>
<dbReference type="FunFam" id="3.40.640.10:FF:000014">
    <property type="entry name" value="Adenosylmethionine-8-amino-7-oxononanoate aminotransferase, probable"/>
    <property type="match status" value="1"/>
</dbReference>
<dbReference type="Proteomes" id="UP000094969">
    <property type="component" value="Chromosome"/>
</dbReference>
<dbReference type="GO" id="GO:0030170">
    <property type="term" value="F:pyridoxal phosphate binding"/>
    <property type="evidence" value="ECO:0007669"/>
    <property type="project" value="InterPro"/>
</dbReference>
<evidence type="ECO:0000313" key="7">
    <source>
        <dbReference type="EMBL" id="AOO79098.1"/>
    </source>
</evidence>
<dbReference type="InterPro" id="IPR015422">
    <property type="entry name" value="PyrdxlP-dep_Trfase_small"/>
</dbReference>
<dbReference type="RefSeq" id="WP_069688323.1">
    <property type="nucleotide sequence ID" value="NZ_CP017147.1"/>
</dbReference>
<dbReference type="SUPFAM" id="SSF53383">
    <property type="entry name" value="PLP-dependent transferases"/>
    <property type="match status" value="1"/>
</dbReference>
<dbReference type="PROSITE" id="PS00600">
    <property type="entry name" value="AA_TRANSFER_CLASS_3"/>
    <property type="match status" value="1"/>
</dbReference>
<dbReference type="EMBL" id="CP017147">
    <property type="protein sequence ID" value="AOO79098.1"/>
    <property type="molecule type" value="Genomic_DNA"/>
</dbReference>
<dbReference type="InterPro" id="IPR049704">
    <property type="entry name" value="Aminotrans_3_PPA_site"/>
</dbReference>
<keyword evidence="3" id="KW-0032">Aminotransferase</keyword>
<dbReference type="PANTHER" id="PTHR43094">
    <property type="entry name" value="AMINOTRANSFERASE"/>
    <property type="match status" value="1"/>
</dbReference>
<evidence type="ECO:0000256" key="4">
    <source>
        <dbReference type="ARBA" id="ARBA00022679"/>
    </source>
</evidence>
<keyword evidence="5 6" id="KW-0663">Pyridoxal phosphate</keyword>
<dbReference type="InterPro" id="IPR005814">
    <property type="entry name" value="Aminotrans_3"/>
</dbReference>